<organism evidence="3 4">
    <name type="scientific">Cyclotella cryptica</name>
    <dbReference type="NCBI Taxonomy" id="29204"/>
    <lineage>
        <taxon>Eukaryota</taxon>
        <taxon>Sar</taxon>
        <taxon>Stramenopiles</taxon>
        <taxon>Ochrophyta</taxon>
        <taxon>Bacillariophyta</taxon>
        <taxon>Coscinodiscophyceae</taxon>
        <taxon>Thalassiosirophycidae</taxon>
        <taxon>Stephanodiscales</taxon>
        <taxon>Stephanodiscaceae</taxon>
        <taxon>Cyclotella</taxon>
    </lineage>
</organism>
<keyword evidence="2" id="KW-0472">Membrane</keyword>
<feature type="compositionally biased region" description="Polar residues" evidence="1">
    <location>
        <begin position="111"/>
        <end position="120"/>
    </location>
</feature>
<keyword evidence="4" id="KW-1185">Reference proteome</keyword>
<dbReference type="AlphaFoldDB" id="A0ABD3QMV5"/>
<dbReference type="Proteomes" id="UP001516023">
    <property type="component" value="Unassembled WGS sequence"/>
</dbReference>
<evidence type="ECO:0000313" key="3">
    <source>
        <dbReference type="EMBL" id="KAL3801762.1"/>
    </source>
</evidence>
<evidence type="ECO:0000256" key="1">
    <source>
        <dbReference type="SAM" id="MobiDB-lite"/>
    </source>
</evidence>
<feature type="region of interest" description="Disordered" evidence="1">
    <location>
        <begin position="111"/>
        <end position="143"/>
    </location>
</feature>
<comment type="caution">
    <text evidence="3">The sequence shown here is derived from an EMBL/GenBank/DDBJ whole genome shotgun (WGS) entry which is preliminary data.</text>
</comment>
<accession>A0ABD3QMV5</accession>
<dbReference type="EMBL" id="JABMIG020000024">
    <property type="protein sequence ID" value="KAL3801762.1"/>
    <property type="molecule type" value="Genomic_DNA"/>
</dbReference>
<keyword evidence="2" id="KW-0812">Transmembrane</keyword>
<feature type="compositionally biased region" description="Polar residues" evidence="1">
    <location>
        <begin position="129"/>
        <end position="143"/>
    </location>
</feature>
<gene>
    <name evidence="3" type="ORF">HJC23_001158</name>
</gene>
<evidence type="ECO:0000256" key="2">
    <source>
        <dbReference type="SAM" id="Phobius"/>
    </source>
</evidence>
<reference evidence="3 4" key="1">
    <citation type="journal article" date="2020" name="G3 (Bethesda)">
        <title>Improved Reference Genome for Cyclotella cryptica CCMP332, a Model for Cell Wall Morphogenesis, Salinity Adaptation, and Lipid Production in Diatoms (Bacillariophyta).</title>
        <authorList>
            <person name="Roberts W.R."/>
            <person name="Downey K.M."/>
            <person name="Ruck E.C."/>
            <person name="Traller J.C."/>
            <person name="Alverson A.J."/>
        </authorList>
    </citation>
    <scope>NUCLEOTIDE SEQUENCE [LARGE SCALE GENOMIC DNA]</scope>
    <source>
        <strain evidence="3 4">CCMP332</strain>
    </source>
</reference>
<name>A0ABD3QMV5_9STRA</name>
<evidence type="ECO:0008006" key="5">
    <source>
        <dbReference type="Google" id="ProtNLM"/>
    </source>
</evidence>
<feature type="transmembrane region" description="Helical" evidence="2">
    <location>
        <begin position="345"/>
        <end position="366"/>
    </location>
</feature>
<sequence>MSSKNNLQPRPWHPGCCLTPAQWHRMESNRIAAYLHKQCRSTFPLSGYQHAPPPTAFANIFNPPVDPIQQLPSAPINPAPYGLSQPAQLIQYSLQAPSNPYQRPTLANLTNATIKSQPSVGSPPRKKSSINTQAQPTNHSLIPNQIDSSSAHELCLMPDNSKSSNSSESTIKHAKVWHEGFQFTFHKRLKDGNRYRCCSHRSEAECNIVLKVRSNGEADVSGSHATGCARKNGKKVEALPIESNDCTNQMHQWIEEQSTHPDHLHDPPSVVIRDCISHFTNEVGPNFHGMEKAHMRNLVYHSRERIFGSNVISTVETKYSGNERTAFLRHSSTFPDKEKMQRMMVFSLPCLLNLLLYPMCLIIMIFDARLKIFIPVAWILMSGKTEECYWQAFAWLTSAVEDLNPAFCGVDFEIAFFRQVAIHLPRVDLIGCLFHWKQAIRRKIIKLGIPDDEVKFAMRRGVIDLLTIVPKDEVHPVGTTYVAAKIMDYCAEKYNQGTSEFNANKFDASLKRWNAFWDNYFIPFWLQEEFLDVWNIYDKKDGDAKLLHLTSNGLERYNRHFNGICPQSHPNLVAFVHELRSEADRVVQRMDDVAKGREIPPNYSDPCFPDIPDDFYQDKEPKKPKAKKVAKKGRSRK</sequence>
<proteinExistence type="predicted"/>
<feature type="compositionally biased region" description="Basic residues" evidence="1">
    <location>
        <begin position="624"/>
        <end position="637"/>
    </location>
</feature>
<protein>
    <recommendedName>
        <fullName evidence="5">MULE transposase domain-containing protein</fullName>
    </recommendedName>
</protein>
<feature type="region of interest" description="Disordered" evidence="1">
    <location>
        <begin position="594"/>
        <end position="637"/>
    </location>
</feature>
<keyword evidence="2" id="KW-1133">Transmembrane helix</keyword>
<evidence type="ECO:0000313" key="4">
    <source>
        <dbReference type="Proteomes" id="UP001516023"/>
    </source>
</evidence>